<dbReference type="STRING" id="1235591.CAK95_27130"/>
<proteinExistence type="predicted"/>
<evidence type="ECO:0000256" key="1">
    <source>
        <dbReference type="ARBA" id="ARBA00022679"/>
    </source>
</evidence>
<dbReference type="GO" id="GO:0008410">
    <property type="term" value="F:CoA-transferase activity"/>
    <property type="evidence" value="ECO:0007669"/>
    <property type="project" value="TreeGrafter"/>
</dbReference>
<protein>
    <submittedName>
        <fullName evidence="2">Uncharacterized protein</fullName>
    </submittedName>
</protein>
<organism evidence="2 3">
    <name type="scientific">Pseudorhodoplanes sinuspersici</name>
    <dbReference type="NCBI Taxonomy" id="1235591"/>
    <lineage>
        <taxon>Bacteria</taxon>
        <taxon>Pseudomonadati</taxon>
        <taxon>Pseudomonadota</taxon>
        <taxon>Alphaproteobacteria</taxon>
        <taxon>Hyphomicrobiales</taxon>
        <taxon>Pseudorhodoplanes</taxon>
    </lineage>
</organism>
<keyword evidence="1" id="KW-0808">Transferase</keyword>
<dbReference type="Pfam" id="PF02515">
    <property type="entry name" value="CoA_transf_3"/>
    <property type="match status" value="1"/>
</dbReference>
<dbReference type="Gene3D" id="3.40.50.10540">
    <property type="entry name" value="Crotonobetainyl-coa:carnitine coa-transferase, domain 1"/>
    <property type="match status" value="1"/>
</dbReference>
<name>A0A1W6ZYK9_9HYPH</name>
<dbReference type="KEGG" id="psin:CAK95_27130"/>
<reference evidence="2 3" key="1">
    <citation type="submission" date="2017-05" db="EMBL/GenBank/DDBJ databases">
        <title>Full genome sequence of Pseudorhodoplanes sinuspersici.</title>
        <authorList>
            <person name="Dastgheib S.M.M."/>
            <person name="Shavandi M."/>
            <person name="Tirandaz H."/>
        </authorList>
    </citation>
    <scope>NUCLEOTIDE SEQUENCE [LARGE SCALE GENOMIC DNA]</scope>
    <source>
        <strain evidence="2 3">RIPI110</strain>
    </source>
</reference>
<dbReference type="Proteomes" id="UP000194137">
    <property type="component" value="Chromosome"/>
</dbReference>
<dbReference type="PANTHER" id="PTHR48207">
    <property type="entry name" value="SUCCINATE--HYDROXYMETHYLGLUTARATE COA-TRANSFERASE"/>
    <property type="match status" value="1"/>
</dbReference>
<dbReference type="PANTHER" id="PTHR48207:SF3">
    <property type="entry name" value="SUCCINATE--HYDROXYMETHYLGLUTARATE COA-TRANSFERASE"/>
    <property type="match status" value="1"/>
</dbReference>
<evidence type="ECO:0000313" key="3">
    <source>
        <dbReference type="Proteomes" id="UP000194137"/>
    </source>
</evidence>
<dbReference type="InterPro" id="IPR023606">
    <property type="entry name" value="CoA-Trfase_III_dom_1_sf"/>
</dbReference>
<dbReference type="InterPro" id="IPR003673">
    <property type="entry name" value="CoA-Trfase_fam_III"/>
</dbReference>
<dbReference type="EMBL" id="CP021112">
    <property type="protein sequence ID" value="ARQ02368.1"/>
    <property type="molecule type" value="Genomic_DNA"/>
</dbReference>
<dbReference type="AlphaFoldDB" id="A0A1W6ZYK9"/>
<dbReference type="InterPro" id="IPR050483">
    <property type="entry name" value="CoA-transferase_III_domain"/>
</dbReference>
<dbReference type="OrthoDB" id="9806585at2"/>
<sequence>MKLPLENLVVVELGHSVAAPVAGLILAELGATVVKVENPDGGDDARNWGPPFLHGAAGMFQAINRNKCSVAADLKDDAQRETLRRYIVEKADVVVQNMRPGLVERYGLDAASLRKDKPALVYCNLTAFGADGPMKSTPGYDPLLQAFGGLMSVTGHEGAEPVRTGPSIIDQGSGMWAVIGIVTALLRRNQTGEGCEVNTSLFETALSWMCMHTAAYLASGRVPRRSGSENGGMAPYKAYEASDGWVVIAAANDNLFRRFAATIGHPEWADDPEMNTNSNRVRNRERVNALVAEVIRTKPRQHWIDTLAAVSVPCAPLQSLDEVLNHPQTEAVGMLQHSADGKFQLMGLPLQFDGERPDFRKNPPALAEDNELLFPQGPSLRSAS</sequence>
<keyword evidence="3" id="KW-1185">Reference proteome</keyword>
<evidence type="ECO:0000313" key="2">
    <source>
        <dbReference type="EMBL" id="ARQ02368.1"/>
    </source>
</evidence>
<gene>
    <name evidence="2" type="ORF">CAK95_27130</name>
</gene>
<dbReference type="InterPro" id="IPR044855">
    <property type="entry name" value="CoA-Trfase_III_dom3_sf"/>
</dbReference>
<dbReference type="Gene3D" id="3.30.1540.10">
    <property type="entry name" value="formyl-coa transferase, domain 3"/>
    <property type="match status" value="1"/>
</dbReference>
<accession>A0A1W6ZYK9</accession>
<dbReference type="SUPFAM" id="SSF89796">
    <property type="entry name" value="CoA-transferase family III (CaiB/BaiF)"/>
    <property type="match status" value="1"/>
</dbReference>
<dbReference type="RefSeq" id="WP_086090799.1">
    <property type="nucleotide sequence ID" value="NZ_CP021112.1"/>
</dbReference>